<dbReference type="VEuPathDB" id="TriTrypDB:TcG_07100"/>
<dbReference type="InterPro" id="IPR030397">
    <property type="entry name" value="SEPARIN_core_dom"/>
</dbReference>
<dbReference type="VEuPathDB" id="TriTrypDB:C3747_102g45"/>
<reference evidence="6 7" key="1">
    <citation type="journal article" date="2018" name="Microb. Genom.">
        <title>Expanding an expanded genome: long-read sequencing of Trypanosoma cruzi.</title>
        <authorList>
            <person name="Berna L."/>
            <person name="Rodriguez M."/>
            <person name="Chiribao M.L."/>
            <person name="Parodi-Talice A."/>
            <person name="Pita S."/>
            <person name="Rijo G."/>
            <person name="Alvarez-Valin F."/>
            <person name="Robello C."/>
        </authorList>
    </citation>
    <scope>NUCLEOTIDE SEQUENCE [LARGE SCALE GENOMIC DNA]</scope>
    <source>
        <strain evidence="6 7">Dm28c</strain>
    </source>
</reference>
<comment type="caution">
    <text evidence="6">The sequence shown here is derived from an EMBL/GenBank/DDBJ whole genome shotgun (WGS) entry which is preliminary data.</text>
</comment>
<name>A0A2V2UT46_TRYCR</name>
<dbReference type="VEuPathDB" id="TriTrypDB:TcCLB.507837.10"/>
<dbReference type="VEuPathDB" id="TriTrypDB:TCDM_08139"/>
<evidence type="ECO:0000259" key="5">
    <source>
        <dbReference type="PROSITE" id="PS51700"/>
    </source>
</evidence>
<dbReference type="AlphaFoldDB" id="A0A2V2UT46"/>
<accession>A0A2V2UT46</accession>
<gene>
    <name evidence="6" type="ORF">C4B63_93g72</name>
</gene>
<dbReference type="PANTHER" id="PTHR12792">
    <property type="entry name" value="EXTRA SPINDLE POLES 1-RELATED"/>
    <property type="match status" value="1"/>
</dbReference>
<dbReference type="VEuPathDB" id="TriTrypDB:ECC02_005130"/>
<organism evidence="6 7">
    <name type="scientific">Trypanosoma cruzi</name>
    <dbReference type="NCBI Taxonomy" id="5693"/>
    <lineage>
        <taxon>Eukaryota</taxon>
        <taxon>Discoba</taxon>
        <taxon>Euglenozoa</taxon>
        <taxon>Kinetoplastea</taxon>
        <taxon>Metakinetoplastina</taxon>
        <taxon>Trypanosomatida</taxon>
        <taxon>Trypanosomatidae</taxon>
        <taxon>Trypanosoma</taxon>
        <taxon>Schizotrypanum</taxon>
    </lineage>
</organism>
<dbReference type="VEuPathDB" id="TriTrypDB:C4B63_93g72"/>
<dbReference type="GO" id="GO:0004197">
    <property type="term" value="F:cysteine-type endopeptidase activity"/>
    <property type="evidence" value="ECO:0007669"/>
    <property type="project" value="InterPro"/>
</dbReference>
<dbReference type="GO" id="GO:0005634">
    <property type="term" value="C:nucleus"/>
    <property type="evidence" value="ECO:0007669"/>
    <property type="project" value="InterPro"/>
</dbReference>
<dbReference type="GO" id="GO:0072686">
    <property type="term" value="C:mitotic spindle"/>
    <property type="evidence" value="ECO:0007669"/>
    <property type="project" value="TreeGrafter"/>
</dbReference>
<dbReference type="VEuPathDB" id="TriTrypDB:TcCLB.506363.159"/>
<dbReference type="Pfam" id="PF03568">
    <property type="entry name" value="Separin_C"/>
    <property type="match status" value="1"/>
</dbReference>
<dbReference type="GO" id="GO:0051307">
    <property type="term" value="P:meiotic chromosome separation"/>
    <property type="evidence" value="ECO:0007669"/>
    <property type="project" value="TreeGrafter"/>
</dbReference>
<comment type="catalytic activity">
    <reaction evidence="1">
        <text>All bonds known to be hydrolyzed by this endopeptidase have arginine in P1 and an acidic residue in P4. P6 is often occupied by an acidic residue or by a hydroxy-amino-acid residue, the phosphorylation of which enhances cleavage.</text>
        <dbReference type="EC" id="3.4.22.49"/>
    </reaction>
</comment>
<evidence type="ECO:0000256" key="1">
    <source>
        <dbReference type="ARBA" id="ARBA00000451"/>
    </source>
</evidence>
<dbReference type="VEuPathDB" id="TriTrypDB:TcCL_NonESM07446"/>
<dbReference type="Proteomes" id="UP000246121">
    <property type="component" value="Unassembled WGS sequence"/>
</dbReference>
<protein>
    <recommendedName>
        <fullName evidence="2">separase</fullName>
        <ecNumber evidence="2">3.4.22.49</ecNumber>
    </recommendedName>
</protein>
<dbReference type="VEuPathDB" id="TriTrypDB:TcBrA4_0026380"/>
<proteinExistence type="predicted"/>
<dbReference type="GO" id="GO:0005737">
    <property type="term" value="C:cytoplasm"/>
    <property type="evidence" value="ECO:0007669"/>
    <property type="project" value="TreeGrafter"/>
</dbReference>
<evidence type="ECO:0000256" key="2">
    <source>
        <dbReference type="ARBA" id="ARBA00012489"/>
    </source>
</evidence>
<dbReference type="PANTHER" id="PTHR12792:SF0">
    <property type="entry name" value="SEPARIN"/>
    <property type="match status" value="1"/>
</dbReference>
<dbReference type="InterPro" id="IPR005314">
    <property type="entry name" value="Peptidase_C50"/>
</dbReference>
<keyword evidence="3" id="KW-0378">Hydrolase</keyword>
<feature type="domain" description="Peptidase C50" evidence="5">
    <location>
        <begin position="907"/>
        <end position="1006"/>
    </location>
</feature>
<dbReference type="VEuPathDB" id="TriTrypDB:Tc_MARK_7285"/>
<dbReference type="EC" id="3.4.22.49" evidence="2"/>
<dbReference type="PROSITE" id="PS51700">
    <property type="entry name" value="SEPARIN"/>
    <property type="match status" value="1"/>
</dbReference>
<keyword evidence="4" id="KW-0159">Chromosome partition</keyword>
<dbReference type="VEuPathDB" id="TriTrypDB:BCY84_05285"/>
<evidence type="ECO:0000256" key="4">
    <source>
        <dbReference type="ARBA" id="ARBA00022829"/>
    </source>
</evidence>
<dbReference type="EMBL" id="PRFA01000093">
    <property type="protein sequence ID" value="PWU87385.1"/>
    <property type="molecule type" value="Genomic_DNA"/>
</dbReference>
<dbReference type="GO" id="GO:0006508">
    <property type="term" value="P:proteolysis"/>
    <property type="evidence" value="ECO:0007669"/>
    <property type="project" value="InterPro"/>
</dbReference>
<evidence type="ECO:0000256" key="3">
    <source>
        <dbReference type="ARBA" id="ARBA00022801"/>
    </source>
</evidence>
<sequence>MRPAAVGEILFQKANCPLSDEAELHAVLTDARAAAAARNVLLFGDAWRTVRLLASAARCTLQAGRGDFALPLITTAFDLCPEPFRRLASLQNEKEAVEGCALVRPMLTAAKSEGVGQDVPAVVCTALMVWHGALASTASTSSCPRGFFRFSHVAGEILTELAMDAPTLDKLAECWLYNTIAFADRSKSTKAAAFYLLEELQDEIQAPELRERGEWGLVCSAGRNACVRVGLHGPQVVAKWDRLCMNLYAEGCALLHASQEEVQRHASGAMSILRKSFATEKTYYLIDFRRPLQMSSQEAALLRDAAASTDLCVPREDFTPIRVACFLKHFTGREGRNSSVSFPFASVSSVVSIAQRHRYADIAIELIRAGSAPSLGDDSLLLWGTELECLINRAVGSDGAGVECAPRERASTHVNFGVPSPLLHEVAQEWRATDVLRILASSQTVEDKLPAGLTMIRGDRTIGHQILRDKIVPSFVLDGLSRLIVCLVDEGDLPLARCFIPLVAGICERMSSQANLLVTLHAIAAFAQGCHYDDTDGYWTAVTRVLLPVLLPRSSGMSPPYRQTKSVVAGRTFSLRRRVFDAFCGTFHTRENVHSHCQLQVLLTSDHEGVQLSRSSSVEGMTVWEKVLPVGRTLLEMVARMREIEAQNRRHLEATLYNKEVSLLGKEKMEAPPDATEAFSNSEVERQSRKARAEWWEQRHAFDSAIRKVVEKLQSDECFGCWRVAMCGDLSPSCLLELKRVAAQLLHDIGAPAHHMLDVTLILAGLPFLGTRCCVGGKLLFSPSHGSAEGKCASCDEVLCNLSEALEIELLKNGIAASSTGLLSALRGACLCALATMCKAISVACESELGHLDLFSLSRSSLYLVLDNELHALPLEGMDVLLAGNVARVPTSTFISTSKAESLDIFDGGVYCVIDPAGDMPKTSKRLLPVCQRTGWKTSTQSVPCGKLMQELYSYRAKAYFYVGHGKGERFLHRGELYERLPDPDEFPAVFLMGCSSAYMEGGASYDSYGMPYAFLHAGCPLFLGCLWHVTDGEIDRLTKRLLLLLAGEAVNDGDGSSLLPPRTVGEALALARRACKLPFLTGCAAVLYGTNLSLERTVDG</sequence>
<dbReference type="VEuPathDB" id="TriTrypDB:TCSYLVIO_008406"/>
<evidence type="ECO:0000313" key="6">
    <source>
        <dbReference type="EMBL" id="PWU87385.1"/>
    </source>
</evidence>
<evidence type="ECO:0000313" key="7">
    <source>
        <dbReference type="Proteomes" id="UP000246121"/>
    </source>
</evidence>
<dbReference type="VEuPathDB" id="TriTrypDB:TcCLB.508405.80"/>